<dbReference type="Pfam" id="PF24175">
    <property type="entry name" value="SU10_adaptor"/>
    <property type="match status" value="1"/>
</dbReference>
<accession>A0A6J7VSX9</accession>
<dbReference type="InterPro" id="IPR056209">
    <property type="entry name" value="SU10_adaptor"/>
</dbReference>
<name>A0A6J7VSX9_9CAUD</name>
<sequence length="231" mass="25970">MTAIYTQSRDKVIQGALRVLGVIGAGDTPTPEDYDNCSQALNLYIKQLQTKGMPLWKVEDLQVPMVIGQNTYRLGPTGDVVTTRPLRVVMAFIRNPQNQDTTLMVISRQEYMQQGYKPSQGVPNQVYYDPQLDNGVLYVYDTPAATGYTIHLQVQMPIEDTLTPGNVPDFPSEWFNCLKFGLADNLSLEYGVPAQVRAELAQRAAKLEEMMTDWSQEEASTAFQPSNRFYS</sequence>
<organism evidence="1">
    <name type="scientific">uncultured Caudovirales phage</name>
    <dbReference type="NCBI Taxonomy" id="2100421"/>
    <lineage>
        <taxon>Viruses</taxon>
        <taxon>Duplodnaviria</taxon>
        <taxon>Heunggongvirae</taxon>
        <taxon>Uroviricota</taxon>
        <taxon>Caudoviricetes</taxon>
        <taxon>Peduoviridae</taxon>
        <taxon>Maltschvirus</taxon>
        <taxon>Maltschvirus maltsch</taxon>
    </lineage>
</organism>
<proteinExistence type="predicted"/>
<evidence type="ECO:0008006" key="2">
    <source>
        <dbReference type="Google" id="ProtNLM"/>
    </source>
</evidence>
<evidence type="ECO:0000313" key="1">
    <source>
        <dbReference type="EMBL" id="CAB5079603.1"/>
    </source>
</evidence>
<reference evidence="1" key="1">
    <citation type="submission" date="2020-05" db="EMBL/GenBank/DDBJ databases">
        <authorList>
            <person name="Chiriac C."/>
            <person name="Salcher M."/>
            <person name="Ghai R."/>
            <person name="Kavagutti S V."/>
        </authorList>
    </citation>
    <scope>NUCLEOTIDE SEQUENCE</scope>
</reference>
<dbReference type="EMBL" id="LR798192">
    <property type="protein sequence ID" value="CAB5079603.1"/>
    <property type="molecule type" value="Genomic_DNA"/>
</dbReference>
<protein>
    <recommendedName>
        <fullName evidence="2">Tail tubular protein A</fullName>
    </recommendedName>
</protein>
<gene>
    <name evidence="1" type="ORF">UFOVP146_31</name>
</gene>